<sequence length="162" mass="18165">MFILVSVLKSVAWAVDGNASALAPVTQGVQRLVYLAYENTQALNWVWRIAPVINQRELNSSGNYGFLFLICVGALGRLMLDSANHLSARIKRVILRVEEQGWEQALHTQQGRVTEQKPDALLINIDLERRDQWYKRPLGMILLGVAVAVLGQWAILQFGLAK</sequence>
<protein>
    <submittedName>
        <fullName evidence="2">Uncharacterized protein</fullName>
    </submittedName>
</protein>
<dbReference type="EMBL" id="CP096916">
    <property type="protein sequence ID" value="WBM40054.1"/>
    <property type="molecule type" value="Genomic_DNA"/>
</dbReference>
<dbReference type="InterPro" id="IPR025229">
    <property type="entry name" value="YniB-like"/>
</dbReference>
<evidence type="ECO:0000313" key="2">
    <source>
        <dbReference type="EMBL" id="WBM40054.1"/>
    </source>
</evidence>
<keyword evidence="1" id="KW-0812">Transmembrane</keyword>
<accession>A0ABY7NA16</accession>
<dbReference type="Proteomes" id="UP001211866">
    <property type="component" value="Chromosome"/>
</dbReference>
<keyword evidence="1" id="KW-0472">Membrane</keyword>
<evidence type="ECO:0000313" key="3">
    <source>
        <dbReference type="Proteomes" id="UP001211866"/>
    </source>
</evidence>
<feature type="transmembrane region" description="Helical" evidence="1">
    <location>
        <begin position="138"/>
        <end position="160"/>
    </location>
</feature>
<name>A0ABY7NA16_ALCFA</name>
<reference evidence="2 3" key="1">
    <citation type="submission" date="2022-05" db="EMBL/GenBank/DDBJ databases">
        <title>Complete sequence of strain NY11312.</title>
        <authorList>
            <person name="Zhou D."/>
        </authorList>
    </citation>
    <scope>NUCLEOTIDE SEQUENCE [LARGE SCALE GENOMIC DNA]</scope>
    <source>
        <strain evidence="2 3">NY11312</strain>
    </source>
</reference>
<gene>
    <name evidence="2" type="ORF">M2J83_09650</name>
</gene>
<keyword evidence="3" id="KW-1185">Reference proteome</keyword>
<dbReference type="Pfam" id="PF14002">
    <property type="entry name" value="YniB"/>
    <property type="match status" value="1"/>
</dbReference>
<organism evidence="2 3">
    <name type="scientific">Alcaligenes faecalis</name>
    <dbReference type="NCBI Taxonomy" id="511"/>
    <lineage>
        <taxon>Bacteria</taxon>
        <taxon>Pseudomonadati</taxon>
        <taxon>Pseudomonadota</taxon>
        <taxon>Betaproteobacteria</taxon>
        <taxon>Burkholderiales</taxon>
        <taxon>Alcaligenaceae</taxon>
        <taxon>Alcaligenes</taxon>
    </lineage>
</organism>
<evidence type="ECO:0000256" key="1">
    <source>
        <dbReference type="SAM" id="Phobius"/>
    </source>
</evidence>
<keyword evidence="1" id="KW-1133">Transmembrane helix</keyword>
<proteinExistence type="predicted"/>